<gene>
    <name evidence="2" type="ORF">ARMOST_22115</name>
</gene>
<feature type="region of interest" description="Disordered" evidence="1">
    <location>
        <begin position="59"/>
        <end position="94"/>
    </location>
</feature>
<evidence type="ECO:0000313" key="3">
    <source>
        <dbReference type="Proteomes" id="UP000219338"/>
    </source>
</evidence>
<dbReference type="OrthoDB" id="10590571at2759"/>
<sequence>MSSPSMPQHSPPGFASITTVPNLNKHQLRAVLRAKCNSNSTDMRYVVDFWLYLVSDATPHIRTGPKPRRIEPKKHNSPQRAESMNPPKPLCHHSVHHEIRPISSKMREEFVRHVLWRFEAVLAEERLIFYQEVGRNAGSREDD</sequence>
<dbReference type="EMBL" id="FUEG01000062">
    <property type="protein sequence ID" value="SJL18522.1"/>
    <property type="molecule type" value="Genomic_DNA"/>
</dbReference>
<reference evidence="3" key="1">
    <citation type="journal article" date="2017" name="Nat. Ecol. Evol.">
        <title>Genome expansion and lineage-specific genetic innovations in the forest pathogenic fungi Armillaria.</title>
        <authorList>
            <person name="Sipos G."/>
            <person name="Prasanna A.N."/>
            <person name="Walter M.C."/>
            <person name="O'Connor E."/>
            <person name="Balint B."/>
            <person name="Krizsan K."/>
            <person name="Kiss B."/>
            <person name="Hess J."/>
            <person name="Varga T."/>
            <person name="Slot J."/>
            <person name="Riley R."/>
            <person name="Boka B."/>
            <person name="Rigling D."/>
            <person name="Barry K."/>
            <person name="Lee J."/>
            <person name="Mihaltcheva S."/>
            <person name="LaButti K."/>
            <person name="Lipzen A."/>
            <person name="Waldron R."/>
            <person name="Moloney N.M."/>
            <person name="Sperisen C."/>
            <person name="Kredics L."/>
            <person name="Vagvoelgyi C."/>
            <person name="Patrignani A."/>
            <person name="Fitzpatrick D."/>
            <person name="Nagy I."/>
            <person name="Doyle S."/>
            <person name="Anderson J.B."/>
            <person name="Grigoriev I.V."/>
            <person name="Gueldener U."/>
            <person name="Muensterkoetter M."/>
            <person name="Nagy L.G."/>
        </authorList>
    </citation>
    <scope>NUCLEOTIDE SEQUENCE [LARGE SCALE GENOMIC DNA]</scope>
    <source>
        <strain evidence="3">C18/9</strain>
    </source>
</reference>
<name>A0A284SBY5_ARMOS</name>
<dbReference type="AlphaFoldDB" id="A0A284SBY5"/>
<organism evidence="2 3">
    <name type="scientific">Armillaria ostoyae</name>
    <name type="common">Armillaria root rot fungus</name>
    <dbReference type="NCBI Taxonomy" id="47428"/>
    <lineage>
        <taxon>Eukaryota</taxon>
        <taxon>Fungi</taxon>
        <taxon>Dikarya</taxon>
        <taxon>Basidiomycota</taxon>
        <taxon>Agaricomycotina</taxon>
        <taxon>Agaricomycetes</taxon>
        <taxon>Agaricomycetidae</taxon>
        <taxon>Agaricales</taxon>
        <taxon>Marasmiineae</taxon>
        <taxon>Physalacriaceae</taxon>
        <taxon>Armillaria</taxon>
    </lineage>
</organism>
<protein>
    <submittedName>
        <fullName evidence="2">Uncharacterized protein</fullName>
    </submittedName>
</protein>
<evidence type="ECO:0000313" key="2">
    <source>
        <dbReference type="EMBL" id="SJL18522.1"/>
    </source>
</evidence>
<dbReference type="Proteomes" id="UP000219338">
    <property type="component" value="Unassembled WGS sequence"/>
</dbReference>
<proteinExistence type="predicted"/>
<keyword evidence="3" id="KW-1185">Reference proteome</keyword>
<evidence type="ECO:0000256" key="1">
    <source>
        <dbReference type="SAM" id="MobiDB-lite"/>
    </source>
</evidence>
<accession>A0A284SBY5</accession>